<evidence type="ECO:0000313" key="1">
    <source>
        <dbReference type="EMBL" id="SFK40565.1"/>
    </source>
</evidence>
<evidence type="ECO:0000313" key="2">
    <source>
        <dbReference type="Proteomes" id="UP000199111"/>
    </source>
</evidence>
<accession>A0A1I3Z927</accession>
<gene>
    <name evidence="1" type="ORF">SAMN05216275_12470</name>
</gene>
<sequence>MQYLDDRLYIVTADGTLACIDATEEAIKAAQGGAVPEPVDVKAAAAVRWNPGGPPDTPDG</sequence>
<reference evidence="2" key="1">
    <citation type="submission" date="2016-10" db="EMBL/GenBank/DDBJ databases">
        <authorList>
            <person name="Varghese N."/>
            <person name="Submissions S."/>
        </authorList>
    </citation>
    <scope>NUCLEOTIDE SEQUENCE [LARGE SCALE GENOMIC DNA]</scope>
    <source>
        <strain evidence="2">CGMCC 4.2126</strain>
    </source>
</reference>
<dbReference type="RefSeq" id="WP_093890058.1">
    <property type="nucleotide sequence ID" value="NZ_FOQY01000024.1"/>
</dbReference>
<dbReference type="Proteomes" id="UP000199111">
    <property type="component" value="Unassembled WGS sequence"/>
</dbReference>
<protein>
    <submittedName>
        <fullName evidence="1">Uncharacterized protein</fullName>
    </submittedName>
</protein>
<organism evidence="1 2">
    <name type="scientific">Streptosporangium canum</name>
    <dbReference type="NCBI Taxonomy" id="324952"/>
    <lineage>
        <taxon>Bacteria</taxon>
        <taxon>Bacillati</taxon>
        <taxon>Actinomycetota</taxon>
        <taxon>Actinomycetes</taxon>
        <taxon>Streptosporangiales</taxon>
        <taxon>Streptosporangiaceae</taxon>
        <taxon>Streptosporangium</taxon>
    </lineage>
</organism>
<dbReference type="GeneID" id="96301428"/>
<proteinExistence type="predicted"/>
<name>A0A1I3Z927_9ACTN</name>
<dbReference type="EMBL" id="FOQY01000024">
    <property type="protein sequence ID" value="SFK40565.1"/>
    <property type="molecule type" value="Genomic_DNA"/>
</dbReference>
<keyword evidence="2" id="KW-1185">Reference proteome</keyword>
<dbReference type="AlphaFoldDB" id="A0A1I3Z927"/>